<evidence type="ECO:0000313" key="1">
    <source>
        <dbReference type="EMBL" id="CAD8119089.1"/>
    </source>
</evidence>
<dbReference type="OrthoDB" id="297959at2759"/>
<comment type="caution">
    <text evidence="1">The sequence shown here is derived from an EMBL/GenBank/DDBJ whole genome shotgun (WGS) entry which is preliminary data.</text>
</comment>
<organism evidence="1 2">
    <name type="scientific">Paramecium sonneborni</name>
    <dbReference type="NCBI Taxonomy" id="65129"/>
    <lineage>
        <taxon>Eukaryota</taxon>
        <taxon>Sar</taxon>
        <taxon>Alveolata</taxon>
        <taxon>Ciliophora</taxon>
        <taxon>Intramacronucleata</taxon>
        <taxon>Oligohymenophorea</taxon>
        <taxon>Peniculida</taxon>
        <taxon>Parameciidae</taxon>
        <taxon>Paramecium</taxon>
    </lineage>
</organism>
<dbReference type="Proteomes" id="UP000692954">
    <property type="component" value="Unassembled WGS sequence"/>
</dbReference>
<dbReference type="AlphaFoldDB" id="A0A8S1QTY0"/>
<reference evidence="1" key="1">
    <citation type="submission" date="2021-01" db="EMBL/GenBank/DDBJ databases">
        <authorList>
            <consortium name="Genoscope - CEA"/>
            <person name="William W."/>
        </authorList>
    </citation>
    <scope>NUCLEOTIDE SEQUENCE</scope>
</reference>
<dbReference type="EMBL" id="CAJJDN010000119">
    <property type="protein sequence ID" value="CAD8119089.1"/>
    <property type="molecule type" value="Genomic_DNA"/>
</dbReference>
<gene>
    <name evidence="1" type="ORF">PSON_ATCC_30995.1.T1190177</name>
</gene>
<name>A0A8S1QTY0_9CILI</name>
<proteinExistence type="predicted"/>
<evidence type="ECO:0000313" key="2">
    <source>
        <dbReference type="Proteomes" id="UP000692954"/>
    </source>
</evidence>
<protein>
    <submittedName>
        <fullName evidence="1">Uncharacterized protein</fullName>
    </submittedName>
</protein>
<sequence length="311" mass="36171">MFNNIKRNLTIFNKDIVETSWLKSLIDDIPKPKHVQILHKCLSGEYTNVDPKVAVRKITQRLQHSQKPLNALKSLYLVHLLNKFLITQLTDKIIDQQSKDPADVLLASVASLYYSYLKSQKNAFDKIDSIFKMNRQLEILMLKTNIPILKEIITLLIIDIIGIYESIDVKDDYEKRIRAMKQVRRFTDLKGYLQMNQELQNKLNTLNFSEIKEQQICIESKICKTIPISQEIETHHIELNKKQLSIQVNDNTYYENFHSCKVYPQERKMSLQTGTITNQKGIVQSNTSRASSIKNNFFVPRQGPLSFLIPS</sequence>
<accession>A0A8S1QTY0</accession>
<keyword evidence="2" id="KW-1185">Reference proteome</keyword>